<organism evidence="1 2">
    <name type="scientific">Paenibacillus sabinae T27</name>
    <dbReference type="NCBI Taxonomy" id="1268072"/>
    <lineage>
        <taxon>Bacteria</taxon>
        <taxon>Bacillati</taxon>
        <taxon>Bacillota</taxon>
        <taxon>Bacilli</taxon>
        <taxon>Bacillales</taxon>
        <taxon>Paenibacillaceae</taxon>
        <taxon>Paenibacillus</taxon>
    </lineage>
</organism>
<dbReference type="STRING" id="1268072.PSAB_23940"/>
<gene>
    <name evidence="1" type="ORF">PSAB_23940</name>
</gene>
<dbReference type="EMBL" id="CP004078">
    <property type="protein sequence ID" value="AHV99675.1"/>
    <property type="molecule type" value="Genomic_DNA"/>
</dbReference>
<dbReference type="KEGG" id="psab:PSAB_23940"/>
<dbReference type="HOGENOM" id="CLU_3064316_0_0_9"/>
<accession>X4ZT91</accession>
<protein>
    <submittedName>
        <fullName evidence="1">Uncharacterized protein</fullName>
    </submittedName>
</protein>
<dbReference type="Proteomes" id="UP000019772">
    <property type="component" value="Chromosome"/>
</dbReference>
<name>X4ZT91_9BACL</name>
<evidence type="ECO:0000313" key="2">
    <source>
        <dbReference type="Proteomes" id="UP000019772"/>
    </source>
</evidence>
<evidence type="ECO:0000313" key="1">
    <source>
        <dbReference type="EMBL" id="AHV99675.1"/>
    </source>
</evidence>
<sequence length="53" mass="6089">MVRCDVSKDDVVQAMVNQIVDRYGCVQVDYDAFKDQWTIFNPAMGSHESHDHS</sequence>
<keyword evidence="2" id="KW-1185">Reference proteome</keyword>
<proteinExistence type="predicted"/>
<dbReference type="AlphaFoldDB" id="X4ZT91"/>
<reference evidence="1 2" key="1">
    <citation type="journal article" date="2014" name="PLoS Genet.">
        <title>Comparative Genomic Analysis of N2-Fixing and Non-N2-Fixing Paenibacillus spp.: Organization, Evolution and Expression of the Nitrogen Fixation Genes.</title>
        <authorList>
            <person name="Xie J.B."/>
            <person name="Du Z."/>
            <person name="Bai L."/>
            <person name="Tian C."/>
            <person name="Zhang Y."/>
            <person name="Xie J.Y."/>
            <person name="Wang T."/>
            <person name="Liu X."/>
            <person name="Chen X."/>
            <person name="Cheng Q."/>
            <person name="Chen S."/>
            <person name="Li J."/>
        </authorList>
    </citation>
    <scope>NUCLEOTIDE SEQUENCE [LARGE SCALE GENOMIC DNA]</scope>
    <source>
        <strain evidence="1 2">T27</strain>
    </source>
</reference>